<dbReference type="GO" id="GO:0035673">
    <property type="term" value="F:oligopeptide transmembrane transporter activity"/>
    <property type="evidence" value="ECO:0007669"/>
    <property type="project" value="InterPro"/>
</dbReference>
<proteinExistence type="inferred from homology"/>
<dbReference type="Pfam" id="PF03169">
    <property type="entry name" value="OPT"/>
    <property type="match status" value="1"/>
</dbReference>
<name>A0AAV0AWW6_PHAPC</name>
<evidence type="ECO:0000256" key="6">
    <source>
        <dbReference type="ARBA" id="ARBA00023136"/>
    </source>
</evidence>
<gene>
    <name evidence="8" type="ORF">PPACK8108_LOCUS8210</name>
</gene>
<evidence type="ECO:0000256" key="3">
    <source>
        <dbReference type="ARBA" id="ARBA00022448"/>
    </source>
</evidence>
<evidence type="ECO:0000313" key="9">
    <source>
        <dbReference type="Proteomes" id="UP001153365"/>
    </source>
</evidence>
<evidence type="ECO:0000256" key="5">
    <source>
        <dbReference type="ARBA" id="ARBA00022989"/>
    </source>
</evidence>
<keyword evidence="9" id="KW-1185">Reference proteome</keyword>
<accession>A0AAV0AWW6</accession>
<feature type="transmembrane region" description="Helical" evidence="7">
    <location>
        <begin position="27"/>
        <end position="47"/>
    </location>
</feature>
<sequence>MDSRTQSLNITAYEAYSPTYLTAGNSVQYGFFFAIYTAVIVHVGLYYQKELMEGFRSVFLSRSGRSDCEIL</sequence>
<evidence type="ECO:0000313" key="8">
    <source>
        <dbReference type="EMBL" id="CAH7673322.1"/>
    </source>
</evidence>
<dbReference type="EMBL" id="CALTRL010001666">
    <property type="protein sequence ID" value="CAH7673322.1"/>
    <property type="molecule type" value="Genomic_DNA"/>
</dbReference>
<dbReference type="AlphaFoldDB" id="A0AAV0AWW6"/>
<comment type="subcellular location">
    <subcellularLocation>
        <location evidence="1">Membrane</location>
        <topology evidence="1">Multi-pass membrane protein</topology>
    </subcellularLocation>
</comment>
<keyword evidence="5 7" id="KW-1133">Transmembrane helix</keyword>
<reference evidence="8" key="1">
    <citation type="submission" date="2022-06" db="EMBL/GenBank/DDBJ databases">
        <authorList>
            <consortium name="SYNGENTA / RWTH Aachen University"/>
        </authorList>
    </citation>
    <scope>NUCLEOTIDE SEQUENCE</scope>
</reference>
<evidence type="ECO:0000256" key="7">
    <source>
        <dbReference type="SAM" id="Phobius"/>
    </source>
</evidence>
<dbReference type="GO" id="GO:0016020">
    <property type="term" value="C:membrane"/>
    <property type="evidence" value="ECO:0007669"/>
    <property type="project" value="UniProtKB-SubCell"/>
</dbReference>
<dbReference type="Proteomes" id="UP001153365">
    <property type="component" value="Unassembled WGS sequence"/>
</dbReference>
<keyword evidence="4 7" id="KW-0812">Transmembrane</keyword>
<protein>
    <submittedName>
        <fullName evidence="8">Uncharacterized protein</fullName>
    </submittedName>
</protein>
<keyword evidence="3" id="KW-0813">Transport</keyword>
<dbReference type="InterPro" id="IPR004813">
    <property type="entry name" value="OPT"/>
</dbReference>
<organism evidence="8 9">
    <name type="scientific">Phakopsora pachyrhizi</name>
    <name type="common">Asian soybean rust disease fungus</name>
    <dbReference type="NCBI Taxonomy" id="170000"/>
    <lineage>
        <taxon>Eukaryota</taxon>
        <taxon>Fungi</taxon>
        <taxon>Dikarya</taxon>
        <taxon>Basidiomycota</taxon>
        <taxon>Pucciniomycotina</taxon>
        <taxon>Pucciniomycetes</taxon>
        <taxon>Pucciniales</taxon>
        <taxon>Phakopsoraceae</taxon>
        <taxon>Phakopsora</taxon>
    </lineage>
</organism>
<comment type="caution">
    <text evidence="8">The sequence shown here is derived from an EMBL/GenBank/DDBJ whole genome shotgun (WGS) entry which is preliminary data.</text>
</comment>
<comment type="similarity">
    <text evidence="2">Belongs to the oligopeptide OPT transporter family.</text>
</comment>
<keyword evidence="6 7" id="KW-0472">Membrane</keyword>
<evidence type="ECO:0000256" key="1">
    <source>
        <dbReference type="ARBA" id="ARBA00004141"/>
    </source>
</evidence>
<evidence type="ECO:0000256" key="2">
    <source>
        <dbReference type="ARBA" id="ARBA00008807"/>
    </source>
</evidence>
<evidence type="ECO:0000256" key="4">
    <source>
        <dbReference type="ARBA" id="ARBA00022692"/>
    </source>
</evidence>